<feature type="non-terminal residue" evidence="1">
    <location>
        <position position="150"/>
    </location>
</feature>
<dbReference type="InterPro" id="IPR029056">
    <property type="entry name" value="Ribokinase-like"/>
</dbReference>
<accession>A0ABX9Q2Y1</accession>
<sequence>MTDVWVHGRIEECQDGCPKFMKRDRVAVNGGAANARDCLTPWRIRTDLFGRSHNDRPIKFRYVDDETGRIVFRYDDETMLAAANDYIWTHGDALERVIAHSDAVLISDYDKGFLAPDLIQRVVGACTKKKIPCVADAKREPDLYCGAIIK</sequence>
<dbReference type="SUPFAM" id="SSF53613">
    <property type="entry name" value="Ribokinase-like"/>
    <property type="match status" value="1"/>
</dbReference>
<dbReference type="Proteomes" id="UP000278907">
    <property type="component" value="Unassembled WGS sequence"/>
</dbReference>
<protein>
    <submittedName>
        <fullName evidence="1">Uncharacterized protein</fullName>
    </submittedName>
</protein>
<dbReference type="EMBL" id="RAWI01000908">
    <property type="protein sequence ID" value="RKH85490.1"/>
    <property type="molecule type" value="Genomic_DNA"/>
</dbReference>
<gene>
    <name evidence="1" type="ORF">D7Y13_42395</name>
</gene>
<comment type="caution">
    <text evidence="1">The sequence shown here is derived from an EMBL/GenBank/DDBJ whole genome shotgun (WGS) entry which is preliminary data.</text>
</comment>
<evidence type="ECO:0000313" key="1">
    <source>
        <dbReference type="EMBL" id="RKH85490.1"/>
    </source>
</evidence>
<name>A0ABX9Q2Y1_9BACT</name>
<evidence type="ECO:0000313" key="2">
    <source>
        <dbReference type="Proteomes" id="UP000278907"/>
    </source>
</evidence>
<dbReference type="Gene3D" id="3.40.1190.20">
    <property type="match status" value="1"/>
</dbReference>
<keyword evidence="2" id="KW-1185">Reference proteome</keyword>
<reference evidence="1 2" key="1">
    <citation type="submission" date="2018-09" db="EMBL/GenBank/DDBJ databases">
        <authorList>
            <person name="Livingstone P.G."/>
            <person name="Whitworth D.E."/>
        </authorList>
    </citation>
    <scope>NUCLEOTIDE SEQUENCE [LARGE SCALE GENOMIC DNA]</scope>
    <source>
        <strain evidence="1 2">CA031B</strain>
    </source>
</reference>
<organism evidence="1 2">
    <name type="scientific">Corallococcus praedator</name>
    <dbReference type="NCBI Taxonomy" id="2316724"/>
    <lineage>
        <taxon>Bacteria</taxon>
        <taxon>Pseudomonadati</taxon>
        <taxon>Myxococcota</taxon>
        <taxon>Myxococcia</taxon>
        <taxon>Myxococcales</taxon>
        <taxon>Cystobacterineae</taxon>
        <taxon>Myxococcaceae</taxon>
        <taxon>Corallococcus</taxon>
    </lineage>
</organism>
<proteinExistence type="predicted"/>